<dbReference type="SUPFAM" id="SSF56281">
    <property type="entry name" value="Metallo-hydrolase/oxidoreductase"/>
    <property type="match status" value="1"/>
</dbReference>
<sequence>MARNMHIIFLGTSSGGGPSISRNCSSIVADIIGDGSLWMVDCAEGTLRQFQTQPRRNNEPSLRANKVTKLFVTHMHADHVMGIVPFLRQILHPPSIDDAETSSSLKKLPSIEIYGPAGLRSFVRSVLSMTFSRTADTYTVHELLTPTCTRTSCDPTALHPSEYLGSDLVCAEDGFWRQIASARGHLGDVVVDAGPIMHRVPCLGYVFREPSFPRRKLAILGDTSDASSIIPLLTSPPPNLLVHEATDAHIPRSVDPHAKRSAEEVQRKVLGRGHSTPVMAGEFAKRVGAERLVLNHIGSRFPAPRQLQGAQDVRFSVIDEISRQASEAWGMGRAEVAFDYMKVSVPA</sequence>
<comment type="subunit">
    <text evidence="2">Homodimer.</text>
</comment>
<dbReference type="GO" id="GO:0042781">
    <property type="term" value="F:3'-tRNA processing endoribonuclease activity"/>
    <property type="evidence" value="ECO:0007669"/>
    <property type="project" value="TreeGrafter"/>
</dbReference>
<evidence type="ECO:0000259" key="9">
    <source>
        <dbReference type="Pfam" id="PF12706"/>
    </source>
</evidence>
<protein>
    <recommendedName>
        <fullName evidence="9">Metallo-beta-lactamase domain-containing protein</fullName>
    </recommendedName>
</protein>
<dbReference type="InParanoid" id="A0A0C3DX46"/>
<dbReference type="PANTHER" id="PTHR46018">
    <property type="entry name" value="ZINC PHOSPHODIESTERASE ELAC PROTEIN 1"/>
    <property type="match status" value="1"/>
</dbReference>
<evidence type="ECO:0000256" key="4">
    <source>
        <dbReference type="ARBA" id="ARBA00022722"/>
    </source>
</evidence>
<dbReference type="InterPro" id="IPR013471">
    <property type="entry name" value="RNase_Z/BN"/>
</dbReference>
<evidence type="ECO:0000256" key="3">
    <source>
        <dbReference type="ARBA" id="ARBA00022694"/>
    </source>
</evidence>
<dbReference type="InterPro" id="IPR001279">
    <property type="entry name" value="Metallo-B-lactamas"/>
</dbReference>
<dbReference type="GO" id="GO:0005634">
    <property type="term" value="C:nucleus"/>
    <property type="evidence" value="ECO:0007669"/>
    <property type="project" value="TreeGrafter"/>
</dbReference>
<gene>
    <name evidence="10" type="ORF">SCLCIDRAFT_81839</name>
</gene>
<evidence type="ECO:0000256" key="8">
    <source>
        <dbReference type="ARBA" id="ARBA00022833"/>
    </source>
</evidence>
<evidence type="ECO:0000313" key="11">
    <source>
        <dbReference type="Proteomes" id="UP000053989"/>
    </source>
</evidence>
<organism evidence="10 11">
    <name type="scientific">Scleroderma citrinum Foug A</name>
    <dbReference type="NCBI Taxonomy" id="1036808"/>
    <lineage>
        <taxon>Eukaryota</taxon>
        <taxon>Fungi</taxon>
        <taxon>Dikarya</taxon>
        <taxon>Basidiomycota</taxon>
        <taxon>Agaricomycotina</taxon>
        <taxon>Agaricomycetes</taxon>
        <taxon>Agaricomycetidae</taxon>
        <taxon>Boletales</taxon>
        <taxon>Sclerodermatineae</taxon>
        <taxon>Sclerodermataceae</taxon>
        <taxon>Scleroderma</taxon>
    </lineage>
</organism>
<keyword evidence="4" id="KW-0540">Nuclease</keyword>
<evidence type="ECO:0000313" key="10">
    <source>
        <dbReference type="EMBL" id="KIM65105.1"/>
    </source>
</evidence>
<dbReference type="InterPro" id="IPR036866">
    <property type="entry name" value="RibonucZ/Hydroxyglut_hydro"/>
</dbReference>
<evidence type="ECO:0000256" key="1">
    <source>
        <dbReference type="ARBA" id="ARBA00001947"/>
    </source>
</evidence>
<feature type="domain" description="Metallo-beta-lactamase" evidence="9">
    <location>
        <begin position="40"/>
        <end position="297"/>
    </location>
</feature>
<keyword evidence="8" id="KW-0862">Zinc</keyword>
<dbReference type="EMBL" id="KN822024">
    <property type="protein sequence ID" value="KIM65105.1"/>
    <property type="molecule type" value="Genomic_DNA"/>
</dbReference>
<name>A0A0C3DX46_9AGAM</name>
<dbReference type="Proteomes" id="UP000053989">
    <property type="component" value="Unassembled WGS sequence"/>
</dbReference>
<reference evidence="11" key="2">
    <citation type="submission" date="2015-01" db="EMBL/GenBank/DDBJ databases">
        <title>Evolutionary Origins and Diversification of the Mycorrhizal Mutualists.</title>
        <authorList>
            <consortium name="DOE Joint Genome Institute"/>
            <consortium name="Mycorrhizal Genomics Consortium"/>
            <person name="Kohler A."/>
            <person name="Kuo A."/>
            <person name="Nagy L.G."/>
            <person name="Floudas D."/>
            <person name="Copeland A."/>
            <person name="Barry K.W."/>
            <person name="Cichocki N."/>
            <person name="Veneault-Fourrey C."/>
            <person name="LaButti K."/>
            <person name="Lindquist E.A."/>
            <person name="Lipzen A."/>
            <person name="Lundell T."/>
            <person name="Morin E."/>
            <person name="Murat C."/>
            <person name="Riley R."/>
            <person name="Ohm R."/>
            <person name="Sun H."/>
            <person name="Tunlid A."/>
            <person name="Henrissat B."/>
            <person name="Grigoriev I.V."/>
            <person name="Hibbett D.S."/>
            <person name="Martin F."/>
        </authorList>
    </citation>
    <scope>NUCLEOTIDE SEQUENCE [LARGE SCALE GENOMIC DNA]</scope>
    <source>
        <strain evidence="11">Foug A</strain>
    </source>
</reference>
<proteinExistence type="predicted"/>
<keyword evidence="3" id="KW-0819">tRNA processing</keyword>
<evidence type="ECO:0000256" key="6">
    <source>
        <dbReference type="ARBA" id="ARBA00022759"/>
    </source>
</evidence>
<feature type="non-terminal residue" evidence="10">
    <location>
        <position position="347"/>
    </location>
</feature>
<dbReference type="GO" id="GO:0046872">
    <property type="term" value="F:metal ion binding"/>
    <property type="evidence" value="ECO:0007669"/>
    <property type="project" value="UniProtKB-KW"/>
</dbReference>
<dbReference type="Gene3D" id="3.60.15.10">
    <property type="entry name" value="Ribonuclease Z/Hydroxyacylglutathione hydrolase-like"/>
    <property type="match status" value="1"/>
</dbReference>
<keyword evidence="11" id="KW-1185">Reference proteome</keyword>
<evidence type="ECO:0000256" key="2">
    <source>
        <dbReference type="ARBA" id="ARBA00011738"/>
    </source>
</evidence>
<dbReference type="Pfam" id="PF12706">
    <property type="entry name" value="Lactamase_B_2"/>
    <property type="match status" value="1"/>
</dbReference>
<evidence type="ECO:0000256" key="5">
    <source>
        <dbReference type="ARBA" id="ARBA00022723"/>
    </source>
</evidence>
<keyword evidence="7" id="KW-0378">Hydrolase</keyword>
<dbReference type="HOGENOM" id="CLU_031317_4_2_1"/>
<keyword evidence="6" id="KW-0255">Endonuclease</keyword>
<dbReference type="CDD" id="cd07717">
    <property type="entry name" value="RNaseZ_ZiPD-like_MBL-fold"/>
    <property type="match status" value="1"/>
</dbReference>
<accession>A0A0C3DX46</accession>
<dbReference type="OrthoDB" id="527344at2759"/>
<keyword evidence="5" id="KW-0479">Metal-binding</keyword>
<dbReference type="PANTHER" id="PTHR46018:SF2">
    <property type="entry name" value="ZINC PHOSPHODIESTERASE ELAC PROTEIN 1"/>
    <property type="match status" value="1"/>
</dbReference>
<comment type="cofactor">
    <cofactor evidence="1">
        <name>Zn(2+)</name>
        <dbReference type="ChEBI" id="CHEBI:29105"/>
    </cofactor>
</comment>
<dbReference type="AlphaFoldDB" id="A0A0C3DX46"/>
<dbReference type="STRING" id="1036808.A0A0C3DX46"/>
<reference evidence="10 11" key="1">
    <citation type="submission" date="2014-04" db="EMBL/GenBank/DDBJ databases">
        <authorList>
            <consortium name="DOE Joint Genome Institute"/>
            <person name="Kuo A."/>
            <person name="Kohler A."/>
            <person name="Nagy L.G."/>
            <person name="Floudas D."/>
            <person name="Copeland A."/>
            <person name="Barry K.W."/>
            <person name="Cichocki N."/>
            <person name="Veneault-Fourrey C."/>
            <person name="LaButti K."/>
            <person name="Lindquist E.A."/>
            <person name="Lipzen A."/>
            <person name="Lundell T."/>
            <person name="Morin E."/>
            <person name="Murat C."/>
            <person name="Sun H."/>
            <person name="Tunlid A."/>
            <person name="Henrissat B."/>
            <person name="Grigoriev I.V."/>
            <person name="Hibbett D.S."/>
            <person name="Martin F."/>
            <person name="Nordberg H.P."/>
            <person name="Cantor M.N."/>
            <person name="Hua S.X."/>
        </authorList>
    </citation>
    <scope>NUCLEOTIDE SEQUENCE [LARGE SCALE GENOMIC DNA]</scope>
    <source>
        <strain evidence="10 11">Foug A</strain>
    </source>
</reference>
<evidence type="ECO:0000256" key="7">
    <source>
        <dbReference type="ARBA" id="ARBA00022801"/>
    </source>
</evidence>